<sequence length="196" mass="21023">MARNRARRSARGNRQGLLLVGILLLAAGAAAFAAGRGLFGPRVAGGALMNGAVRDLLAAPWVPYAVVALAFVAAFLALRWLLAQGLNDTVGRLVLERGPEGRVEMSENAARGALEQEVSDYPGVRRARARLTESAEEPHLRLALTLEDDADVAGVWRRVRSEALANLRRSLELESVPAVVRMSMTAPAKNPRRSLA</sequence>
<feature type="transmembrane region" description="Helical" evidence="1">
    <location>
        <begin position="57"/>
        <end position="82"/>
    </location>
</feature>
<dbReference type="EMBL" id="FQZK01000028">
    <property type="protein sequence ID" value="SHK69272.1"/>
    <property type="molecule type" value="Genomic_DNA"/>
</dbReference>
<dbReference type="Proteomes" id="UP000184452">
    <property type="component" value="Unassembled WGS sequence"/>
</dbReference>
<protein>
    <recommendedName>
        <fullName evidence="4">Alkaline shock response membrane anchor protein AmaP</fullName>
    </recommendedName>
</protein>
<gene>
    <name evidence="2" type="ORF">SAMN05421803_12825</name>
</gene>
<organism evidence="2 3">
    <name type="scientific">Nocardiopsis flavescens</name>
    <dbReference type="NCBI Taxonomy" id="758803"/>
    <lineage>
        <taxon>Bacteria</taxon>
        <taxon>Bacillati</taxon>
        <taxon>Actinomycetota</taxon>
        <taxon>Actinomycetes</taxon>
        <taxon>Streptosporangiales</taxon>
        <taxon>Nocardiopsidaceae</taxon>
        <taxon>Nocardiopsis</taxon>
    </lineage>
</organism>
<accession>A0A1M6UJ79</accession>
<evidence type="ECO:0000256" key="1">
    <source>
        <dbReference type="SAM" id="Phobius"/>
    </source>
</evidence>
<dbReference type="NCBIfam" id="NF033218">
    <property type="entry name" value="anchor_AmaP"/>
    <property type="match status" value="1"/>
</dbReference>
<evidence type="ECO:0000313" key="2">
    <source>
        <dbReference type="EMBL" id="SHK69272.1"/>
    </source>
</evidence>
<name>A0A1M6UJ79_9ACTN</name>
<evidence type="ECO:0008006" key="4">
    <source>
        <dbReference type="Google" id="ProtNLM"/>
    </source>
</evidence>
<reference evidence="2 3" key="1">
    <citation type="submission" date="2016-11" db="EMBL/GenBank/DDBJ databases">
        <authorList>
            <person name="Jaros S."/>
            <person name="Januszkiewicz K."/>
            <person name="Wedrychowicz H."/>
        </authorList>
    </citation>
    <scope>NUCLEOTIDE SEQUENCE [LARGE SCALE GENOMIC DNA]</scope>
    <source>
        <strain evidence="2 3">CGMCC 4.5723</strain>
    </source>
</reference>
<dbReference type="RefSeq" id="WP_073383782.1">
    <property type="nucleotide sequence ID" value="NZ_FQZK01000028.1"/>
</dbReference>
<dbReference type="AlphaFoldDB" id="A0A1M6UJ79"/>
<dbReference type="OrthoDB" id="3427173at2"/>
<proteinExistence type="predicted"/>
<evidence type="ECO:0000313" key="3">
    <source>
        <dbReference type="Proteomes" id="UP000184452"/>
    </source>
</evidence>
<keyword evidence="3" id="KW-1185">Reference proteome</keyword>
<keyword evidence="1" id="KW-0812">Transmembrane</keyword>
<keyword evidence="1" id="KW-0472">Membrane</keyword>
<keyword evidence="1" id="KW-1133">Transmembrane helix</keyword>
<dbReference type="STRING" id="758803.SAMN05421803_12825"/>